<dbReference type="EMBL" id="SKBQ01000024">
    <property type="protein sequence ID" value="TPX15023.1"/>
    <property type="molecule type" value="Genomic_DNA"/>
</dbReference>
<organism evidence="2 3">
    <name type="scientific">Thyridium curvatum</name>
    <dbReference type="NCBI Taxonomy" id="1093900"/>
    <lineage>
        <taxon>Eukaryota</taxon>
        <taxon>Fungi</taxon>
        <taxon>Dikarya</taxon>
        <taxon>Ascomycota</taxon>
        <taxon>Pezizomycotina</taxon>
        <taxon>Sordariomycetes</taxon>
        <taxon>Sordariomycetidae</taxon>
        <taxon>Thyridiales</taxon>
        <taxon>Thyridiaceae</taxon>
        <taxon>Thyridium</taxon>
    </lineage>
</organism>
<name>A0A507B5C8_9PEZI</name>
<protein>
    <recommendedName>
        <fullName evidence="4">Methyltransferase</fullName>
    </recommendedName>
</protein>
<dbReference type="Pfam" id="PF13489">
    <property type="entry name" value="Methyltransf_23"/>
    <property type="match status" value="1"/>
</dbReference>
<evidence type="ECO:0000256" key="1">
    <source>
        <dbReference type="ARBA" id="ARBA00038158"/>
    </source>
</evidence>
<dbReference type="InterPro" id="IPR029063">
    <property type="entry name" value="SAM-dependent_MTases_sf"/>
</dbReference>
<evidence type="ECO:0008006" key="4">
    <source>
        <dbReference type="Google" id="ProtNLM"/>
    </source>
</evidence>
<proteinExistence type="inferred from homology"/>
<dbReference type="GeneID" id="41972300"/>
<dbReference type="PANTHER" id="PTHR43591:SF105">
    <property type="entry name" value="METHYLTRANSFERASE DOMAIN-CONTAINING PROTEIN-RELATED"/>
    <property type="match status" value="1"/>
</dbReference>
<dbReference type="RefSeq" id="XP_030996734.1">
    <property type="nucleotide sequence ID" value="XM_031139309.1"/>
</dbReference>
<reference evidence="2 3" key="1">
    <citation type="submission" date="2019-06" db="EMBL/GenBank/DDBJ databases">
        <title>Draft genome sequence of the filamentous fungus Phialemoniopsis curvata isolated from diesel fuel.</title>
        <authorList>
            <person name="Varaljay V.A."/>
            <person name="Lyon W.J."/>
            <person name="Crouch A.L."/>
            <person name="Drake C.E."/>
            <person name="Hollomon J.M."/>
            <person name="Nadeau L.J."/>
            <person name="Nunn H.S."/>
            <person name="Stevenson B.S."/>
            <person name="Bojanowski C.L."/>
            <person name="Crookes-Goodson W.J."/>
        </authorList>
    </citation>
    <scope>NUCLEOTIDE SEQUENCE [LARGE SCALE GENOMIC DNA]</scope>
    <source>
        <strain evidence="2 3">D216</strain>
    </source>
</reference>
<dbReference type="SUPFAM" id="SSF53335">
    <property type="entry name" value="S-adenosyl-L-methionine-dependent methyltransferases"/>
    <property type="match status" value="1"/>
</dbReference>
<dbReference type="InParanoid" id="A0A507B5C8"/>
<keyword evidence="3" id="KW-1185">Reference proteome</keyword>
<comment type="similarity">
    <text evidence="1">Belongs to the methyltransferase superfamily. LaeA methyltransferase family.</text>
</comment>
<dbReference type="PANTHER" id="PTHR43591">
    <property type="entry name" value="METHYLTRANSFERASE"/>
    <property type="match status" value="1"/>
</dbReference>
<comment type="caution">
    <text evidence="2">The sequence shown here is derived from an EMBL/GenBank/DDBJ whole genome shotgun (WGS) entry which is preliminary data.</text>
</comment>
<evidence type="ECO:0000313" key="3">
    <source>
        <dbReference type="Proteomes" id="UP000319257"/>
    </source>
</evidence>
<dbReference type="CDD" id="cd02440">
    <property type="entry name" value="AdoMet_MTases"/>
    <property type="match status" value="1"/>
</dbReference>
<dbReference type="Proteomes" id="UP000319257">
    <property type="component" value="Unassembled WGS sequence"/>
</dbReference>
<dbReference type="Gene3D" id="3.40.50.150">
    <property type="entry name" value="Vaccinia Virus protein VP39"/>
    <property type="match status" value="1"/>
</dbReference>
<dbReference type="OrthoDB" id="2013972at2759"/>
<gene>
    <name evidence="2" type="ORF">E0L32_004853</name>
</gene>
<accession>A0A507B5C8</accession>
<dbReference type="GO" id="GO:0008168">
    <property type="term" value="F:methyltransferase activity"/>
    <property type="evidence" value="ECO:0007669"/>
    <property type="project" value="TreeGrafter"/>
</dbReference>
<evidence type="ECO:0000313" key="2">
    <source>
        <dbReference type="EMBL" id="TPX15023.1"/>
    </source>
</evidence>
<dbReference type="STRING" id="1093900.A0A507B5C8"/>
<sequence>MVQQDEGMVLEADDEMSLLSSTASLRSSILSTRDENGRQYHGYKDGKYVLPIDQAYDMVVTLANAFAQEELYRQEYQYNLCLNTFGGYSFAPLNTVHRVLDVGCGLGFWACEFTEKHPEAEIIGVDLSPIQPQYIPQNVQFEIDDLEEPWTFTFKFDYIHSLMMTGAFRDWPAFYRQAYENLNQDGWLEIQDIDFPLVCDDGTLPDDSPMKRWSDLMLEAGERSGFHLNTCGKAAEMMKDAGFVDIVRIPFKWPMNRWPKDPRAKQIGGWVLENFTLGVETICLALFTRFMGWTKEQVVEFADSVRADFQDHNKHTYFNLYVTYGRKP</sequence>
<dbReference type="AlphaFoldDB" id="A0A507B5C8"/>